<evidence type="ECO:0008006" key="4">
    <source>
        <dbReference type="Google" id="ProtNLM"/>
    </source>
</evidence>
<dbReference type="PANTHER" id="PTHR33087">
    <property type="entry name" value="OS07G0539200 PROTEIN"/>
    <property type="match status" value="1"/>
</dbReference>
<evidence type="ECO:0000313" key="3">
    <source>
        <dbReference type="Proteomes" id="UP000604825"/>
    </source>
</evidence>
<dbReference type="InterPro" id="IPR053253">
    <property type="entry name" value="Sex_diff_modulator"/>
</dbReference>
<dbReference type="AlphaFoldDB" id="A0A811N4K0"/>
<comment type="caution">
    <text evidence="2">The sequence shown here is derived from an EMBL/GenBank/DDBJ whole genome shotgun (WGS) entry which is preliminary data.</text>
</comment>
<proteinExistence type="predicted"/>
<keyword evidence="1" id="KW-0812">Transmembrane</keyword>
<dbReference type="OrthoDB" id="682567at2759"/>
<organism evidence="2 3">
    <name type="scientific">Miscanthus lutarioriparius</name>
    <dbReference type="NCBI Taxonomy" id="422564"/>
    <lineage>
        <taxon>Eukaryota</taxon>
        <taxon>Viridiplantae</taxon>
        <taxon>Streptophyta</taxon>
        <taxon>Embryophyta</taxon>
        <taxon>Tracheophyta</taxon>
        <taxon>Spermatophyta</taxon>
        <taxon>Magnoliopsida</taxon>
        <taxon>Liliopsida</taxon>
        <taxon>Poales</taxon>
        <taxon>Poaceae</taxon>
        <taxon>PACMAD clade</taxon>
        <taxon>Panicoideae</taxon>
        <taxon>Andropogonodae</taxon>
        <taxon>Andropogoneae</taxon>
        <taxon>Saccharinae</taxon>
        <taxon>Miscanthus</taxon>
    </lineage>
</organism>
<name>A0A811N4K0_9POAL</name>
<dbReference type="Proteomes" id="UP000604825">
    <property type="component" value="Unassembled WGS sequence"/>
</dbReference>
<keyword evidence="3" id="KW-1185">Reference proteome</keyword>
<protein>
    <recommendedName>
        <fullName evidence="4">DUF4283 domain-containing protein</fullName>
    </recommendedName>
</protein>
<evidence type="ECO:0000256" key="1">
    <source>
        <dbReference type="SAM" id="Phobius"/>
    </source>
</evidence>
<feature type="transmembrane region" description="Helical" evidence="1">
    <location>
        <begin position="268"/>
        <end position="288"/>
    </location>
</feature>
<sequence>MQAPGDPAARLEDTCAVAASTMAMEAEARRLSSYAIVLGQWRGRGETEPKEVEKALRRCFGVLEGDVVVSCHRPENFLAVFKYPHHRDVAVTKEKLPVRNLDFCIWPWRIEAYGDHCELRHHVRLCLEGVPVLPVHAWNESIAKRVVARACDIDYVEQQSVDREDTRVLCLWAWTCNPSDIPKDTRNKGCSFFKCPRNGLCSFYRFQKAYFDELVDKKIIRICCEEIEELVEEGGEEHSEGAHLGVEGLKDLKTEALEKKLEKMMSKMNYVIVCLVVVVFGVVFKSMMT</sequence>
<evidence type="ECO:0000313" key="2">
    <source>
        <dbReference type="EMBL" id="CAD6214647.1"/>
    </source>
</evidence>
<keyword evidence="1" id="KW-0472">Membrane</keyword>
<gene>
    <name evidence="2" type="ORF">NCGR_LOCUS10014</name>
</gene>
<keyword evidence="1" id="KW-1133">Transmembrane helix</keyword>
<dbReference type="EMBL" id="CAJGYO010000002">
    <property type="protein sequence ID" value="CAD6214647.1"/>
    <property type="molecule type" value="Genomic_DNA"/>
</dbReference>
<dbReference type="PANTHER" id="PTHR33087:SF21">
    <property type="entry name" value="OS03G0782100 PROTEIN"/>
    <property type="match status" value="1"/>
</dbReference>
<reference evidence="2" key="1">
    <citation type="submission" date="2020-10" db="EMBL/GenBank/DDBJ databases">
        <authorList>
            <person name="Han B."/>
            <person name="Lu T."/>
            <person name="Zhao Q."/>
            <person name="Huang X."/>
            <person name="Zhao Y."/>
        </authorList>
    </citation>
    <scope>NUCLEOTIDE SEQUENCE</scope>
</reference>
<accession>A0A811N4K0</accession>